<feature type="compositionally biased region" description="Polar residues" evidence="5">
    <location>
        <begin position="504"/>
        <end position="524"/>
    </location>
</feature>
<dbReference type="PANTHER" id="PTHR19872:SF9">
    <property type="entry name" value="UBIQUITIN-BINDING SDF UBIQUITIN LIGASE COMPLEX SUBUNIT"/>
    <property type="match status" value="1"/>
</dbReference>
<dbReference type="PROSITE" id="PS00678">
    <property type="entry name" value="WD_REPEATS_1"/>
    <property type="match status" value="5"/>
</dbReference>
<feature type="repeat" description="WD" evidence="4">
    <location>
        <begin position="568"/>
        <end position="607"/>
    </location>
</feature>
<dbReference type="Pfam" id="PF00400">
    <property type="entry name" value="WD40"/>
    <property type="match status" value="6"/>
</dbReference>
<feature type="compositionally biased region" description="Polar residues" evidence="5">
    <location>
        <begin position="200"/>
        <end position="211"/>
    </location>
</feature>
<feature type="region of interest" description="Disordered" evidence="5">
    <location>
        <begin position="200"/>
        <end position="245"/>
    </location>
</feature>
<dbReference type="InterPro" id="IPR001680">
    <property type="entry name" value="WD40_rpt"/>
</dbReference>
<dbReference type="AlphaFoldDB" id="A0AAN7I4G6"/>
<dbReference type="InterPro" id="IPR036047">
    <property type="entry name" value="F-box-like_dom_sf"/>
</dbReference>
<dbReference type="SUPFAM" id="SSF50998">
    <property type="entry name" value="Quinoprotein alcohol dehydrogenase-like"/>
    <property type="match status" value="1"/>
</dbReference>
<organism evidence="7 8">
    <name type="scientific">Mucor velutinosus</name>
    <dbReference type="NCBI Taxonomy" id="708070"/>
    <lineage>
        <taxon>Eukaryota</taxon>
        <taxon>Fungi</taxon>
        <taxon>Fungi incertae sedis</taxon>
        <taxon>Mucoromycota</taxon>
        <taxon>Mucoromycotina</taxon>
        <taxon>Mucoromycetes</taxon>
        <taxon>Mucorales</taxon>
        <taxon>Mucorineae</taxon>
        <taxon>Mucoraceae</taxon>
        <taxon>Mucor</taxon>
    </lineage>
</organism>
<comment type="caution">
    <text evidence="7">The sequence shown here is derived from an EMBL/GenBank/DDBJ whole genome shotgun (WGS) entry which is preliminary data.</text>
</comment>
<dbReference type="InterPro" id="IPR051075">
    <property type="entry name" value="SCF_subunit_WD-repeat"/>
</dbReference>
<evidence type="ECO:0000313" key="8">
    <source>
        <dbReference type="Proteomes" id="UP001304243"/>
    </source>
</evidence>
<dbReference type="Proteomes" id="UP001304243">
    <property type="component" value="Unassembled WGS sequence"/>
</dbReference>
<feature type="repeat" description="WD" evidence="4">
    <location>
        <begin position="278"/>
        <end position="319"/>
    </location>
</feature>
<dbReference type="GO" id="GO:1990904">
    <property type="term" value="C:ribonucleoprotein complex"/>
    <property type="evidence" value="ECO:0007669"/>
    <property type="project" value="UniProtKB-KW"/>
</dbReference>
<dbReference type="SUPFAM" id="SSF81383">
    <property type="entry name" value="F-box domain"/>
    <property type="match status" value="1"/>
</dbReference>
<evidence type="ECO:0000313" key="7">
    <source>
        <dbReference type="EMBL" id="KAK4521046.1"/>
    </source>
</evidence>
<evidence type="ECO:0000256" key="5">
    <source>
        <dbReference type="SAM" id="MobiDB-lite"/>
    </source>
</evidence>
<dbReference type="InterPro" id="IPR020472">
    <property type="entry name" value="WD40_PAC1"/>
</dbReference>
<feature type="compositionally biased region" description="Low complexity" evidence="5">
    <location>
        <begin position="235"/>
        <end position="245"/>
    </location>
</feature>
<accession>A0AAN7I4G6</accession>
<keyword evidence="8" id="KW-1185">Reference proteome</keyword>
<dbReference type="RefSeq" id="XP_064687712.1">
    <property type="nucleotide sequence ID" value="XM_064823388.1"/>
</dbReference>
<dbReference type="CDD" id="cd22147">
    <property type="entry name" value="F-box_SpPof1-like"/>
    <property type="match status" value="1"/>
</dbReference>
<dbReference type="PROSITE" id="PS50181">
    <property type="entry name" value="FBOX"/>
    <property type="match status" value="1"/>
</dbReference>
<keyword evidence="7" id="KW-0687">Ribonucleoprotein</keyword>
<dbReference type="PANTHER" id="PTHR19872">
    <property type="entry name" value="UBIQUITIN LIGASE SPECIFICITY FACTOR/HREP PROTEIN"/>
    <property type="match status" value="1"/>
</dbReference>
<keyword evidence="1 4" id="KW-0853">WD repeat</keyword>
<gene>
    <name evidence="7" type="primary">SNRNP25</name>
    <name evidence="7" type="ORF">ATC70_004035</name>
</gene>
<dbReference type="PRINTS" id="PR00320">
    <property type="entry name" value="GPROTEINBRPT"/>
</dbReference>
<keyword evidence="2" id="KW-0677">Repeat</keyword>
<evidence type="ECO:0000256" key="3">
    <source>
        <dbReference type="ARBA" id="ARBA00022786"/>
    </source>
</evidence>
<protein>
    <submittedName>
        <fullName evidence="7">U11/U12 small nuclear ribonucleoprotein</fullName>
    </submittedName>
</protein>
<dbReference type="GeneID" id="89947737"/>
<dbReference type="InterPro" id="IPR011047">
    <property type="entry name" value="Quinoprotein_ADH-like_sf"/>
</dbReference>
<dbReference type="SMART" id="SM00320">
    <property type="entry name" value="WD40"/>
    <property type="match status" value="7"/>
</dbReference>
<dbReference type="InterPro" id="IPR019775">
    <property type="entry name" value="WD40_repeat_CS"/>
</dbReference>
<evidence type="ECO:0000256" key="1">
    <source>
        <dbReference type="ARBA" id="ARBA00022574"/>
    </source>
</evidence>
<evidence type="ECO:0000259" key="6">
    <source>
        <dbReference type="PROSITE" id="PS50181"/>
    </source>
</evidence>
<feature type="repeat" description="WD" evidence="4">
    <location>
        <begin position="399"/>
        <end position="440"/>
    </location>
</feature>
<feature type="compositionally biased region" description="Low complexity" evidence="5">
    <location>
        <begin position="487"/>
        <end position="497"/>
    </location>
</feature>
<feature type="repeat" description="WD" evidence="4">
    <location>
        <begin position="360"/>
        <end position="399"/>
    </location>
</feature>
<name>A0AAN7I4G6_9FUNG</name>
<proteinExistence type="predicted"/>
<feature type="domain" description="F-box" evidence="6">
    <location>
        <begin position="110"/>
        <end position="156"/>
    </location>
</feature>
<dbReference type="Pfam" id="PF12937">
    <property type="entry name" value="F-box-like"/>
    <property type="match status" value="1"/>
</dbReference>
<dbReference type="InterPro" id="IPR015943">
    <property type="entry name" value="WD40/YVTN_repeat-like_dom_sf"/>
</dbReference>
<sequence>MSDENNGKHVHPFLSKHVPSQISNTQKLCYRHRPDLVKNRGPDEFIHVQAIQAQMEKLATSDKEAISHIWSLFAAAPADQRTLILKGLVSTCCMPQLSFLHNVTKPLLRIDFVSILPIEVVLSIFSYLDATTLCHAAQVSQTWKKLADDDSLWHRMCEQHIDKKCAKCGWGLPLLDKSRSQAVRKRPLLTPIQLACGPSFTANQTESNDAGSNKRRKSNHHDTVTTSLSEAPIMQQQQPALPSAPASIAKRPWKDVYSERLVVERNWRNNNHTLLTLQGGHTDGVMCVQFDEILKIVVTGSFDKSVCVWDLDTGALRQTLRGHSRCVRALQFDDAKLVTGAMDNTLKIWNYQTGQCIRTLEGHTGGVLSLHFDSRILASGSTDHTIRLWNFQVGECYTLSGHTEWVNSVRICHQGTMLVSSSDDSTVRLWDLQTRSCIRVYRGHVGQVQVALPSPHGFRHRLESNIADTNAFHQTSSASTSTSFTASSASTSLQQQQRPGCAVSVNTTPLNYNATSPNNVQPFPSSSSSTPHYKKSTEASDAPIIISSALDNTIKIWNIATGACLKTLFGHVQGIWGLAFDKLRIVSGSHDKTIRVWDTETATCLYALEGHHGPVTAIALSDTKIISASDDGQVKIWDFGFNNNVNK</sequence>
<dbReference type="Gene3D" id="1.20.1280.50">
    <property type="match status" value="1"/>
</dbReference>
<reference evidence="7 8" key="1">
    <citation type="submission" date="2022-11" db="EMBL/GenBank/DDBJ databases">
        <title>Mucor velutinosus strain NIH1002 WGS.</title>
        <authorList>
            <person name="Subramanian P."/>
            <person name="Mullikin J.C."/>
            <person name="Segre J.A."/>
            <person name="Zelazny A.M."/>
        </authorList>
    </citation>
    <scope>NUCLEOTIDE SEQUENCE [LARGE SCALE GENOMIC DNA]</scope>
    <source>
        <strain evidence="7 8">NIH1002</strain>
    </source>
</reference>
<evidence type="ECO:0000256" key="4">
    <source>
        <dbReference type="PROSITE-ProRule" id="PRU00221"/>
    </source>
</evidence>
<dbReference type="PROSITE" id="PS50294">
    <property type="entry name" value="WD_REPEATS_REGION"/>
    <property type="match status" value="6"/>
</dbReference>
<feature type="repeat" description="WD" evidence="4">
    <location>
        <begin position="320"/>
        <end position="359"/>
    </location>
</feature>
<dbReference type="CDD" id="cd00200">
    <property type="entry name" value="WD40"/>
    <property type="match status" value="1"/>
</dbReference>
<feature type="repeat" description="WD" evidence="4">
    <location>
        <begin position="608"/>
        <end position="647"/>
    </location>
</feature>
<dbReference type="EMBL" id="JASEJX010000007">
    <property type="protein sequence ID" value="KAK4521046.1"/>
    <property type="molecule type" value="Genomic_DNA"/>
</dbReference>
<feature type="region of interest" description="Disordered" evidence="5">
    <location>
        <begin position="487"/>
        <end position="535"/>
    </location>
</feature>
<dbReference type="SMART" id="SM00256">
    <property type="entry name" value="FBOX"/>
    <property type="match status" value="1"/>
</dbReference>
<dbReference type="PROSITE" id="PS50082">
    <property type="entry name" value="WD_REPEATS_2"/>
    <property type="match status" value="7"/>
</dbReference>
<dbReference type="Gene3D" id="2.130.10.10">
    <property type="entry name" value="YVTN repeat-like/Quinoprotein amine dehydrogenase"/>
    <property type="match status" value="3"/>
</dbReference>
<keyword evidence="3" id="KW-0833">Ubl conjugation pathway</keyword>
<feature type="repeat" description="WD" evidence="4">
    <location>
        <begin position="541"/>
        <end position="567"/>
    </location>
</feature>
<evidence type="ECO:0000256" key="2">
    <source>
        <dbReference type="ARBA" id="ARBA00022737"/>
    </source>
</evidence>
<dbReference type="InterPro" id="IPR001810">
    <property type="entry name" value="F-box_dom"/>
</dbReference>